<keyword evidence="2" id="KW-1185">Reference proteome</keyword>
<dbReference type="AlphaFoldDB" id="A0AAV2YNR4"/>
<evidence type="ECO:0000313" key="2">
    <source>
        <dbReference type="Proteomes" id="UP001146120"/>
    </source>
</evidence>
<dbReference type="PANTHER" id="PTHR11439:SF463">
    <property type="entry name" value="REVERSE TRANSCRIPTASE TY1_COPIA-TYPE DOMAIN-CONTAINING PROTEIN"/>
    <property type="match status" value="1"/>
</dbReference>
<sequence>MTVLPQERNACGPSKLVDLANLNVKIWSDADWSGDHANRKSTSGSILTINNCVVAWASKKRLVVTMSTMRAKCIAGAHGVTECGWIRLLLKSALKSMKNGVLPASAKHIALHYHYVKDDVAKKNVEPVWFASKAQRADILTKVLA</sequence>
<protein>
    <recommendedName>
        <fullName evidence="3">LAGLIDADG endonuclease</fullName>
    </recommendedName>
</protein>
<comment type="caution">
    <text evidence="1">The sequence shown here is derived from an EMBL/GenBank/DDBJ whole genome shotgun (WGS) entry which is preliminary data.</text>
</comment>
<dbReference type="CDD" id="cd09272">
    <property type="entry name" value="RNase_HI_RT_Ty1"/>
    <property type="match status" value="1"/>
</dbReference>
<accession>A0AAV2YNR4</accession>
<organism evidence="1 2">
    <name type="scientific">Lagenidium giganteum</name>
    <dbReference type="NCBI Taxonomy" id="4803"/>
    <lineage>
        <taxon>Eukaryota</taxon>
        <taxon>Sar</taxon>
        <taxon>Stramenopiles</taxon>
        <taxon>Oomycota</taxon>
        <taxon>Peronosporomycetes</taxon>
        <taxon>Pythiales</taxon>
        <taxon>Pythiaceae</taxon>
    </lineage>
</organism>
<dbReference type="PANTHER" id="PTHR11439">
    <property type="entry name" value="GAG-POL-RELATED RETROTRANSPOSON"/>
    <property type="match status" value="1"/>
</dbReference>
<reference evidence="1" key="2">
    <citation type="journal article" date="2023" name="Microbiol Resour">
        <title>Decontamination and Annotation of the Draft Genome Sequence of the Oomycete Lagenidium giganteum ARSEF 373.</title>
        <authorList>
            <person name="Morgan W.R."/>
            <person name="Tartar A."/>
        </authorList>
    </citation>
    <scope>NUCLEOTIDE SEQUENCE</scope>
    <source>
        <strain evidence="1">ARSEF 373</strain>
    </source>
</reference>
<dbReference type="Proteomes" id="UP001146120">
    <property type="component" value="Unassembled WGS sequence"/>
</dbReference>
<gene>
    <name evidence="1" type="ORF">N0F65_009202</name>
</gene>
<evidence type="ECO:0000313" key="1">
    <source>
        <dbReference type="EMBL" id="DAZ95806.1"/>
    </source>
</evidence>
<name>A0AAV2YNR4_9STRA</name>
<dbReference type="EMBL" id="DAKRPA010000189">
    <property type="protein sequence ID" value="DAZ95806.1"/>
    <property type="molecule type" value="Genomic_DNA"/>
</dbReference>
<reference evidence="1" key="1">
    <citation type="submission" date="2022-11" db="EMBL/GenBank/DDBJ databases">
        <authorList>
            <person name="Morgan W.R."/>
            <person name="Tartar A."/>
        </authorList>
    </citation>
    <scope>NUCLEOTIDE SEQUENCE</scope>
    <source>
        <strain evidence="1">ARSEF 373</strain>
    </source>
</reference>
<evidence type="ECO:0008006" key="3">
    <source>
        <dbReference type="Google" id="ProtNLM"/>
    </source>
</evidence>
<proteinExistence type="predicted"/>